<dbReference type="OrthoDB" id="621114at2"/>
<feature type="domain" description="DUF5126" evidence="3">
    <location>
        <begin position="125"/>
        <end position="226"/>
    </location>
</feature>
<keyword evidence="5" id="KW-1185">Reference proteome</keyword>
<name>A0A366KS05_9SPHI</name>
<accession>A0A366KS05</accession>
<feature type="domain" description="DUF5000" evidence="2">
    <location>
        <begin position="258"/>
        <end position="405"/>
    </location>
</feature>
<dbReference type="EMBL" id="QNQU01000018">
    <property type="protein sequence ID" value="RBQ04053.1"/>
    <property type="molecule type" value="Genomic_DNA"/>
</dbReference>
<dbReference type="InterPro" id="IPR032164">
    <property type="entry name" value="DUF5000"/>
</dbReference>
<evidence type="ECO:0000313" key="4">
    <source>
        <dbReference type="EMBL" id="RBQ04053.1"/>
    </source>
</evidence>
<feature type="domain" description="DUF4959" evidence="1">
    <location>
        <begin position="20"/>
        <end position="123"/>
    </location>
</feature>
<evidence type="ECO:0000259" key="2">
    <source>
        <dbReference type="Pfam" id="PF16391"/>
    </source>
</evidence>
<dbReference type="Proteomes" id="UP000252081">
    <property type="component" value="Unassembled WGS sequence"/>
</dbReference>
<organism evidence="4 5">
    <name type="scientific">Pedobacter miscanthi</name>
    <dbReference type="NCBI Taxonomy" id="2259170"/>
    <lineage>
        <taxon>Bacteria</taxon>
        <taxon>Pseudomonadati</taxon>
        <taxon>Bacteroidota</taxon>
        <taxon>Sphingobacteriia</taxon>
        <taxon>Sphingobacteriales</taxon>
        <taxon>Sphingobacteriaceae</taxon>
        <taxon>Pedobacter</taxon>
    </lineage>
</organism>
<comment type="caution">
    <text evidence="4">The sequence shown here is derived from an EMBL/GenBank/DDBJ whole genome shotgun (WGS) entry which is preliminary data.</text>
</comment>
<evidence type="ECO:0000259" key="3">
    <source>
        <dbReference type="Pfam" id="PF17166"/>
    </source>
</evidence>
<dbReference type="PROSITE" id="PS51257">
    <property type="entry name" value="PROKAR_LIPOPROTEIN"/>
    <property type="match status" value="1"/>
</dbReference>
<gene>
    <name evidence="4" type="ORF">DRW42_19755</name>
</gene>
<dbReference type="InterPro" id="IPR032527">
    <property type="entry name" value="DUF4959"/>
</dbReference>
<reference evidence="4 5" key="1">
    <citation type="submission" date="2018-07" db="EMBL/GenBank/DDBJ databases">
        <title>A draft genome of a endophytic bacteria, a new species of Pedobacter.</title>
        <authorList>
            <person name="Zhang Z.D."/>
            <person name="Chen Z.J."/>
        </authorList>
    </citation>
    <scope>NUCLEOTIDE SEQUENCE [LARGE SCALE GENOMIC DNA]</scope>
    <source>
        <strain evidence="4 5">RS10</strain>
    </source>
</reference>
<sequence>MKLIKSILILALPLITILSGCQKDIIGPLGNNPNPPGPVKNVQATSQSGQATLTYELPTDQDIAYVKAEYTLLSGAKREVRASFYTSQMVVDGFGDTEEHEVTLRVVNKSEVASTPVIVKVKPLENAIRIAFRTMKVIPAFGGVNVSLKNTTKANLSIIPMRLEGYKGWVAFDGIYTSAADISKNIRGLDTIPVKIAVIIRDRFLNQTDTLFTTVKPLFELPLAKTLYREMQPVIWPGDQRANFSNNGTDPTGVKAMWDGQTVNFPSVAYTPPTITDQGPHSITFDLGQLAQLSRLVIWDYPETISGRKTYYYRGNMKNFEIWGSANPNPDGSYDSWYKLGTYTSVKPSGLPYGEVSDEDQTTAAAGLSYDLDINVPKLRYLRIKCINNWQGTNFLMITEVQAYGNPK</sequence>
<evidence type="ECO:0000313" key="5">
    <source>
        <dbReference type="Proteomes" id="UP000252081"/>
    </source>
</evidence>
<proteinExistence type="predicted"/>
<dbReference type="Gene3D" id="2.60.120.260">
    <property type="entry name" value="Galactose-binding domain-like"/>
    <property type="match status" value="1"/>
</dbReference>
<dbReference type="InterPro" id="IPR033431">
    <property type="entry name" value="DUF5126"/>
</dbReference>
<dbReference type="InterPro" id="IPR008979">
    <property type="entry name" value="Galactose-bd-like_sf"/>
</dbReference>
<dbReference type="Pfam" id="PF17166">
    <property type="entry name" value="DUF5126"/>
    <property type="match status" value="1"/>
</dbReference>
<dbReference type="SUPFAM" id="SSF49785">
    <property type="entry name" value="Galactose-binding domain-like"/>
    <property type="match status" value="1"/>
</dbReference>
<dbReference type="Pfam" id="PF16391">
    <property type="entry name" value="DUF5000"/>
    <property type="match status" value="1"/>
</dbReference>
<evidence type="ECO:0008006" key="6">
    <source>
        <dbReference type="Google" id="ProtNLM"/>
    </source>
</evidence>
<evidence type="ECO:0000259" key="1">
    <source>
        <dbReference type="Pfam" id="PF16323"/>
    </source>
</evidence>
<dbReference type="RefSeq" id="WP_113950549.1">
    <property type="nucleotide sequence ID" value="NZ_QNQU01000018.1"/>
</dbReference>
<dbReference type="AlphaFoldDB" id="A0A366KS05"/>
<protein>
    <recommendedName>
        <fullName evidence="6">DUF4959 domain-containing protein</fullName>
    </recommendedName>
</protein>
<dbReference type="Pfam" id="PF16323">
    <property type="entry name" value="DUF4959"/>
    <property type="match status" value="1"/>
</dbReference>